<keyword evidence="5 7" id="KW-1133">Transmembrane helix</keyword>
<dbReference type="AlphaFoldDB" id="A0A2I1IKZ0"/>
<evidence type="ECO:0000259" key="8">
    <source>
        <dbReference type="Pfam" id="PF00892"/>
    </source>
</evidence>
<feature type="domain" description="EamA" evidence="8">
    <location>
        <begin position="149"/>
        <end position="278"/>
    </location>
</feature>
<comment type="subcellular location">
    <subcellularLocation>
        <location evidence="1">Cell membrane</location>
        <topology evidence="1">Multi-pass membrane protein</topology>
    </subcellularLocation>
</comment>
<feature type="transmembrane region" description="Helical" evidence="7">
    <location>
        <begin position="265"/>
        <end position="284"/>
    </location>
</feature>
<dbReference type="Pfam" id="PF00892">
    <property type="entry name" value="EamA"/>
    <property type="match status" value="2"/>
</dbReference>
<feature type="transmembrane region" description="Helical" evidence="7">
    <location>
        <begin position="98"/>
        <end position="117"/>
    </location>
</feature>
<dbReference type="GeneID" id="35866285"/>
<comment type="caution">
    <text evidence="9">The sequence shown here is derived from an EMBL/GenBank/DDBJ whole genome shotgun (WGS) entry which is preliminary data.</text>
</comment>
<protein>
    <submittedName>
        <fullName evidence="9">EamA/RhaT family transporter</fullName>
    </submittedName>
</protein>
<feature type="domain" description="EamA" evidence="8">
    <location>
        <begin position="12"/>
        <end position="140"/>
    </location>
</feature>
<evidence type="ECO:0000256" key="7">
    <source>
        <dbReference type="SAM" id="Phobius"/>
    </source>
</evidence>
<feature type="transmembrane region" description="Helical" evidence="7">
    <location>
        <begin position="124"/>
        <end position="145"/>
    </location>
</feature>
<dbReference type="SUPFAM" id="SSF103481">
    <property type="entry name" value="Multidrug resistance efflux transporter EmrE"/>
    <property type="match status" value="2"/>
</dbReference>
<evidence type="ECO:0000313" key="10">
    <source>
        <dbReference type="Proteomes" id="UP000235122"/>
    </source>
</evidence>
<evidence type="ECO:0000256" key="5">
    <source>
        <dbReference type="ARBA" id="ARBA00022989"/>
    </source>
</evidence>
<dbReference type="GO" id="GO:0005886">
    <property type="term" value="C:plasma membrane"/>
    <property type="evidence" value="ECO:0007669"/>
    <property type="project" value="UniProtKB-SubCell"/>
</dbReference>
<dbReference type="RefSeq" id="WP_024332342.1">
    <property type="nucleotide sequence ID" value="NZ_JASOXK010000009.1"/>
</dbReference>
<name>A0A2I1IKZ0_9ACTO</name>
<gene>
    <name evidence="9" type="ORF">CYJ19_08725</name>
</gene>
<proteinExistence type="inferred from homology"/>
<feature type="transmembrane region" description="Helical" evidence="7">
    <location>
        <begin position="7"/>
        <end position="29"/>
    </location>
</feature>
<evidence type="ECO:0000256" key="3">
    <source>
        <dbReference type="ARBA" id="ARBA00022475"/>
    </source>
</evidence>
<dbReference type="Proteomes" id="UP000235122">
    <property type="component" value="Unassembled WGS sequence"/>
</dbReference>
<evidence type="ECO:0000313" key="9">
    <source>
        <dbReference type="EMBL" id="PKY71796.1"/>
    </source>
</evidence>
<dbReference type="InterPro" id="IPR037185">
    <property type="entry name" value="EmrE-like"/>
</dbReference>
<feature type="transmembrane region" description="Helical" evidence="7">
    <location>
        <begin position="151"/>
        <end position="170"/>
    </location>
</feature>
<keyword evidence="10" id="KW-1185">Reference proteome</keyword>
<keyword evidence="4 7" id="KW-0812">Transmembrane</keyword>
<dbReference type="PANTHER" id="PTHR42920">
    <property type="entry name" value="OS03G0707200 PROTEIN-RELATED"/>
    <property type="match status" value="1"/>
</dbReference>
<dbReference type="PANTHER" id="PTHR42920:SF5">
    <property type="entry name" value="EAMA DOMAIN-CONTAINING PROTEIN"/>
    <property type="match status" value="1"/>
</dbReference>
<comment type="similarity">
    <text evidence="2">Belongs to the EamA transporter family.</text>
</comment>
<keyword evidence="3" id="KW-1003">Cell membrane</keyword>
<evidence type="ECO:0000256" key="4">
    <source>
        <dbReference type="ARBA" id="ARBA00022692"/>
    </source>
</evidence>
<dbReference type="InterPro" id="IPR000620">
    <property type="entry name" value="EamA_dom"/>
</dbReference>
<feature type="transmembrane region" description="Helical" evidence="7">
    <location>
        <begin position="182"/>
        <end position="202"/>
    </location>
</feature>
<feature type="transmembrane region" description="Helical" evidence="7">
    <location>
        <begin position="238"/>
        <end position="259"/>
    </location>
</feature>
<dbReference type="InterPro" id="IPR051258">
    <property type="entry name" value="Diverse_Substrate_Transporter"/>
</dbReference>
<feature type="transmembrane region" description="Helical" evidence="7">
    <location>
        <begin position="41"/>
        <end position="61"/>
    </location>
</feature>
<evidence type="ECO:0000256" key="1">
    <source>
        <dbReference type="ARBA" id="ARBA00004651"/>
    </source>
</evidence>
<dbReference type="STRING" id="33007.HMPREF3198_01667"/>
<keyword evidence="6 7" id="KW-0472">Membrane</keyword>
<dbReference type="EMBL" id="PKKO01000005">
    <property type="protein sequence ID" value="PKY71796.1"/>
    <property type="molecule type" value="Genomic_DNA"/>
</dbReference>
<feature type="transmembrane region" description="Helical" evidence="7">
    <location>
        <begin position="208"/>
        <end position="226"/>
    </location>
</feature>
<organism evidence="9 10">
    <name type="scientific">Winkia neuii</name>
    <dbReference type="NCBI Taxonomy" id="33007"/>
    <lineage>
        <taxon>Bacteria</taxon>
        <taxon>Bacillati</taxon>
        <taxon>Actinomycetota</taxon>
        <taxon>Actinomycetes</taxon>
        <taxon>Actinomycetales</taxon>
        <taxon>Actinomycetaceae</taxon>
        <taxon>Winkia</taxon>
    </lineage>
</organism>
<evidence type="ECO:0000256" key="2">
    <source>
        <dbReference type="ARBA" id="ARBA00007362"/>
    </source>
</evidence>
<evidence type="ECO:0000256" key="6">
    <source>
        <dbReference type="ARBA" id="ARBA00023136"/>
    </source>
</evidence>
<reference evidence="9 10" key="1">
    <citation type="submission" date="2017-12" db="EMBL/GenBank/DDBJ databases">
        <title>Phylogenetic diversity of female urinary microbiome.</title>
        <authorList>
            <person name="Thomas-White K."/>
            <person name="Wolfe A.J."/>
        </authorList>
    </citation>
    <scope>NUCLEOTIDE SEQUENCE [LARGE SCALE GENOMIC DNA]</scope>
    <source>
        <strain evidence="9 10">UMB0402</strain>
    </source>
</reference>
<sequence>MRELKRFDLLAGVALLVISAIWGSTFFIIKDLVQTMPPLDFLGIRFLLAGILVALFSARRLRKMNMDVWRRGIVLGLMYSLAQVFQTIGLQYTHASVSGFISSLYVVLTPLVVFCLFRTKIPAVTWFAISLAGVGLGILSLRGVSAGAGEALTLVGSLFYALHIALLGHWAPKGNQLELTEIQFITLGIVCTLVALPGGITLPAGTTQWMQMLYMVFFAGLFALGVQTMAQARLSATTTALILTSEPFFAAAFAIGFGGESLTSRLLIGGVLVITAVISSEVRLPVSKRLKTIE</sequence>
<feature type="transmembrane region" description="Helical" evidence="7">
    <location>
        <begin position="73"/>
        <end position="92"/>
    </location>
</feature>
<accession>A0A2I1IKZ0</accession>